<dbReference type="Gene3D" id="3.40.50.1820">
    <property type="entry name" value="alpha/beta hydrolase"/>
    <property type="match status" value="1"/>
</dbReference>
<dbReference type="EMBL" id="CP065959">
    <property type="protein sequence ID" value="QQC93025.1"/>
    <property type="molecule type" value="Genomic_DNA"/>
</dbReference>
<evidence type="ECO:0000256" key="1">
    <source>
        <dbReference type="ARBA" id="ARBA00022801"/>
    </source>
</evidence>
<accession>A0A7T4PMN2</accession>
<dbReference type="PANTHER" id="PTHR43798:SF31">
    <property type="entry name" value="AB HYDROLASE SUPERFAMILY PROTEIN YCLE"/>
    <property type="match status" value="1"/>
</dbReference>
<reference evidence="3 4" key="1">
    <citation type="submission" date="2020-12" db="EMBL/GenBank/DDBJ databases">
        <title>Identification and biosynthesis of polyene macrolides produced by Streptomyces alfalfae Men-myco-93-63.</title>
        <authorList>
            <person name="Liu D."/>
            <person name="Li Y."/>
            <person name="Liu L."/>
            <person name="Han X."/>
            <person name="Shen F."/>
        </authorList>
    </citation>
    <scope>NUCLEOTIDE SEQUENCE [LARGE SCALE GENOMIC DNA]</scope>
    <source>
        <strain evidence="3 4">Men-myco-93-63</strain>
    </source>
</reference>
<dbReference type="Proteomes" id="UP000596130">
    <property type="component" value="Chromosome"/>
</dbReference>
<dbReference type="SUPFAM" id="SSF53474">
    <property type="entry name" value="alpha/beta-Hydrolases"/>
    <property type="match status" value="1"/>
</dbReference>
<proteinExistence type="predicted"/>
<dbReference type="AlphaFoldDB" id="A0A7T4PMN2"/>
<gene>
    <name evidence="3" type="ORF">I8755_35315</name>
</gene>
<dbReference type="InterPro" id="IPR000073">
    <property type="entry name" value="AB_hydrolase_1"/>
</dbReference>
<dbReference type="InterPro" id="IPR050266">
    <property type="entry name" value="AB_hydrolase_sf"/>
</dbReference>
<name>A0A7T4PMN2_9ACTN</name>
<sequence length="293" mass="32161">MRNISLTEIIARREESPVSRTAFDLAYDELRRRWPHSTEERDVVTPYGRTRVHVYGPADGVPLVLLHGGSATGLVWFANAPALGRRHRVHAVDLLGDAGRTDRSGGTPLKTADDLTAWLDSLLDGLGLTRTHMCGHSYGAWLAVRYALHAPQRVIRLALLDPTQVFAGFRPGYLLRALPLLLRPSQARAAAFLAWETAGTQPDKSWQRLYALAAAVPGRKLVTGPRPQVAGLRMPVLVVLAEHSRAHHAAKVADRARRKLPQARVVVLPGDTHHSLPLTAPQQLNEHLSAFLG</sequence>
<organism evidence="3 4">
    <name type="scientific">Streptomyces alfalfae</name>
    <dbReference type="NCBI Taxonomy" id="1642299"/>
    <lineage>
        <taxon>Bacteria</taxon>
        <taxon>Bacillati</taxon>
        <taxon>Actinomycetota</taxon>
        <taxon>Actinomycetes</taxon>
        <taxon>Kitasatosporales</taxon>
        <taxon>Streptomycetaceae</taxon>
        <taxon>Streptomyces</taxon>
    </lineage>
</organism>
<dbReference type="PANTHER" id="PTHR43798">
    <property type="entry name" value="MONOACYLGLYCEROL LIPASE"/>
    <property type="match status" value="1"/>
</dbReference>
<dbReference type="InterPro" id="IPR029058">
    <property type="entry name" value="AB_hydrolase_fold"/>
</dbReference>
<evidence type="ECO:0000313" key="4">
    <source>
        <dbReference type="Proteomes" id="UP000596130"/>
    </source>
</evidence>
<dbReference type="GO" id="GO:0016020">
    <property type="term" value="C:membrane"/>
    <property type="evidence" value="ECO:0007669"/>
    <property type="project" value="TreeGrafter"/>
</dbReference>
<protein>
    <submittedName>
        <fullName evidence="3">Alpha/beta hydrolase</fullName>
    </submittedName>
</protein>
<keyword evidence="1 3" id="KW-0378">Hydrolase</keyword>
<evidence type="ECO:0000313" key="3">
    <source>
        <dbReference type="EMBL" id="QQC93025.1"/>
    </source>
</evidence>
<dbReference type="Pfam" id="PF12697">
    <property type="entry name" value="Abhydrolase_6"/>
    <property type="match status" value="1"/>
</dbReference>
<feature type="domain" description="AB hydrolase-1" evidence="2">
    <location>
        <begin position="63"/>
        <end position="286"/>
    </location>
</feature>
<evidence type="ECO:0000259" key="2">
    <source>
        <dbReference type="Pfam" id="PF12697"/>
    </source>
</evidence>
<dbReference type="GO" id="GO:0016787">
    <property type="term" value="F:hydrolase activity"/>
    <property type="evidence" value="ECO:0007669"/>
    <property type="project" value="UniProtKB-KW"/>
</dbReference>